<name>A0ABX1LRY6_9CYAN</name>
<dbReference type="RefSeq" id="WP_169363020.1">
    <property type="nucleotide sequence ID" value="NZ_JAAVJL010000001.1"/>
</dbReference>
<proteinExistence type="predicted"/>
<feature type="domain" description="DUF6888" evidence="1">
    <location>
        <begin position="1"/>
        <end position="37"/>
    </location>
</feature>
<evidence type="ECO:0000313" key="3">
    <source>
        <dbReference type="Proteomes" id="UP000738376"/>
    </source>
</evidence>
<dbReference type="Pfam" id="PF21828">
    <property type="entry name" value="DUF6888"/>
    <property type="match status" value="1"/>
</dbReference>
<evidence type="ECO:0000259" key="1">
    <source>
        <dbReference type="Pfam" id="PF21828"/>
    </source>
</evidence>
<protein>
    <recommendedName>
        <fullName evidence="1">DUF6888 domain-containing protein</fullName>
    </recommendedName>
</protein>
<keyword evidence="3" id="KW-1185">Reference proteome</keyword>
<accession>A0ABX1LRY6</accession>
<reference evidence="2 3" key="1">
    <citation type="submission" date="2020-03" db="EMBL/GenBank/DDBJ databases">
        <title>Draft Genome Sequence of 2-Methylisoborneol Producing Pseudanabaena yagii Strain GIHE-NHR1 Isolated from North Han River in South Korea.</title>
        <authorList>
            <person name="Jeong J."/>
        </authorList>
    </citation>
    <scope>NUCLEOTIDE SEQUENCE [LARGE SCALE GENOMIC DNA]</scope>
    <source>
        <strain evidence="2 3">GIHE-NHR1</strain>
    </source>
</reference>
<dbReference type="InterPro" id="IPR054181">
    <property type="entry name" value="DUF6888"/>
</dbReference>
<sequence>MPTVDQAIAYVRVFQMFSNGYQSIHMFRYNANTNTVLLESLLFRHKEI</sequence>
<dbReference type="EMBL" id="JAAVJL010000001">
    <property type="protein sequence ID" value="NMF58078.1"/>
    <property type="molecule type" value="Genomic_DNA"/>
</dbReference>
<gene>
    <name evidence="2" type="ORF">HC246_08580</name>
</gene>
<organism evidence="2 3">
    <name type="scientific">Pseudanabaena yagii GIHE-NHR1</name>
    <dbReference type="NCBI Taxonomy" id="2722753"/>
    <lineage>
        <taxon>Bacteria</taxon>
        <taxon>Bacillati</taxon>
        <taxon>Cyanobacteriota</taxon>
        <taxon>Cyanophyceae</taxon>
        <taxon>Pseudanabaenales</taxon>
        <taxon>Pseudanabaenaceae</taxon>
        <taxon>Pseudanabaena</taxon>
        <taxon>Pseudanabaena yagii</taxon>
    </lineage>
</organism>
<comment type="caution">
    <text evidence="2">The sequence shown here is derived from an EMBL/GenBank/DDBJ whole genome shotgun (WGS) entry which is preliminary data.</text>
</comment>
<evidence type="ECO:0000313" key="2">
    <source>
        <dbReference type="EMBL" id="NMF58078.1"/>
    </source>
</evidence>
<dbReference type="Proteomes" id="UP000738376">
    <property type="component" value="Unassembled WGS sequence"/>
</dbReference>